<reference evidence="2" key="1">
    <citation type="submission" date="2017-01" db="EMBL/GenBank/DDBJ databases">
        <authorList>
            <person name="Varghese N."/>
            <person name="Submissions S."/>
        </authorList>
    </citation>
    <scope>NUCLEOTIDE SEQUENCE [LARGE SCALE GENOMIC DNA]</scope>
    <source>
        <strain evidence="2">DSM 24913</strain>
    </source>
</reference>
<gene>
    <name evidence="1" type="ORF">SAMN05421686_104338</name>
</gene>
<dbReference type="RefSeq" id="WP_075273413.1">
    <property type="nucleotide sequence ID" value="NZ_CAJWBH010000006.1"/>
</dbReference>
<dbReference type="AlphaFoldDB" id="A0A1N7M073"/>
<keyword evidence="2" id="KW-1185">Reference proteome</keyword>
<sequence length="74" mass="8459">MAFSYKDLTYIRASIQAYEGILSEVNEDECSDDDEFSEIQDDRLYLNRLLALVNQEISDIEGAKPKLTPIKGKE</sequence>
<accession>A0A1N7M073</accession>
<dbReference type="Proteomes" id="UP000185639">
    <property type="component" value="Unassembled WGS sequence"/>
</dbReference>
<evidence type="ECO:0000313" key="1">
    <source>
        <dbReference type="EMBL" id="SIS79462.1"/>
    </source>
</evidence>
<name>A0A1N7M073_9GAMM</name>
<dbReference type="OrthoDB" id="7065227at2"/>
<dbReference type="EMBL" id="FTOH01000004">
    <property type="protein sequence ID" value="SIS79462.1"/>
    <property type="molecule type" value="Genomic_DNA"/>
</dbReference>
<evidence type="ECO:0000313" key="2">
    <source>
        <dbReference type="Proteomes" id="UP000185639"/>
    </source>
</evidence>
<proteinExistence type="predicted"/>
<organism evidence="1 2">
    <name type="scientific">Thalassolituus maritimus</name>
    <dbReference type="NCBI Taxonomy" id="484498"/>
    <lineage>
        <taxon>Bacteria</taxon>
        <taxon>Pseudomonadati</taxon>
        <taxon>Pseudomonadota</taxon>
        <taxon>Gammaproteobacteria</taxon>
        <taxon>Oceanospirillales</taxon>
        <taxon>Oceanospirillaceae</taxon>
        <taxon>Thalassolituus</taxon>
    </lineage>
</organism>
<protein>
    <submittedName>
        <fullName evidence="1">Uncharacterized protein</fullName>
    </submittedName>
</protein>